<evidence type="ECO:0000313" key="3">
    <source>
        <dbReference type="Proteomes" id="UP000076722"/>
    </source>
</evidence>
<reference evidence="2 3" key="1">
    <citation type="journal article" date="2016" name="Mol. Biol. Evol.">
        <title>Comparative Genomics of Early-Diverging Mushroom-Forming Fungi Provides Insights into the Origins of Lignocellulose Decay Capabilities.</title>
        <authorList>
            <person name="Nagy L.G."/>
            <person name="Riley R."/>
            <person name="Tritt A."/>
            <person name="Adam C."/>
            <person name="Daum C."/>
            <person name="Floudas D."/>
            <person name="Sun H."/>
            <person name="Yadav J.S."/>
            <person name="Pangilinan J."/>
            <person name="Larsson K.H."/>
            <person name="Matsuura K."/>
            <person name="Barry K."/>
            <person name="Labutti K."/>
            <person name="Kuo R."/>
            <person name="Ohm R.A."/>
            <person name="Bhattacharya S.S."/>
            <person name="Shirouzu T."/>
            <person name="Yoshinaga Y."/>
            <person name="Martin F.M."/>
            <person name="Grigoriev I.V."/>
            <person name="Hibbett D.S."/>
        </authorList>
    </citation>
    <scope>NUCLEOTIDE SEQUENCE [LARGE SCALE GENOMIC DNA]</scope>
    <source>
        <strain evidence="2 3">HHB9708</strain>
    </source>
</reference>
<sequence>MFKSSSRLLLALGLFQAVLSTPITSSSELAVIPNGTVTSPLASTTWNLELCGNFNCASPCTNIAITTAAATNICNIFPYASLRVSQVNFLPFPFKLALGSSCPSTLFWPPSDLGVCLNFSPEGELWVLS</sequence>
<proteinExistence type="predicted"/>
<name>A0A164SBB8_9AGAM</name>
<dbReference type="Proteomes" id="UP000076722">
    <property type="component" value="Unassembled WGS sequence"/>
</dbReference>
<keyword evidence="3" id="KW-1185">Reference proteome</keyword>
<organism evidence="2 3">
    <name type="scientific">Sistotremastrum niveocremeum HHB9708</name>
    <dbReference type="NCBI Taxonomy" id="1314777"/>
    <lineage>
        <taxon>Eukaryota</taxon>
        <taxon>Fungi</taxon>
        <taxon>Dikarya</taxon>
        <taxon>Basidiomycota</taxon>
        <taxon>Agaricomycotina</taxon>
        <taxon>Agaricomycetes</taxon>
        <taxon>Sistotremastrales</taxon>
        <taxon>Sistotremastraceae</taxon>
        <taxon>Sertulicium</taxon>
        <taxon>Sertulicium niveocremeum</taxon>
    </lineage>
</organism>
<keyword evidence="1" id="KW-0732">Signal</keyword>
<evidence type="ECO:0000313" key="2">
    <source>
        <dbReference type="EMBL" id="KZS91313.1"/>
    </source>
</evidence>
<protein>
    <submittedName>
        <fullName evidence="2">Uncharacterized protein</fullName>
    </submittedName>
</protein>
<dbReference type="AlphaFoldDB" id="A0A164SBB8"/>
<feature type="chain" id="PRO_5007853116" evidence="1">
    <location>
        <begin position="21"/>
        <end position="129"/>
    </location>
</feature>
<dbReference type="EMBL" id="KV419416">
    <property type="protein sequence ID" value="KZS91313.1"/>
    <property type="molecule type" value="Genomic_DNA"/>
</dbReference>
<feature type="signal peptide" evidence="1">
    <location>
        <begin position="1"/>
        <end position="20"/>
    </location>
</feature>
<accession>A0A164SBB8</accession>
<evidence type="ECO:0000256" key="1">
    <source>
        <dbReference type="SAM" id="SignalP"/>
    </source>
</evidence>
<gene>
    <name evidence="2" type="ORF">SISNIDRAFT_487633</name>
</gene>